<comment type="function">
    <text evidence="3">Participates actively in the response to hyperosmotic and heat shock by preventing the aggregation of stress-denatured proteins, in association with DnaK and GrpE. It is the nucleotide exchange factor for DnaK and may function as a thermosensor. Unfolded proteins bind initially to DnaJ; upon interaction with the DnaJ-bound protein, DnaK hydrolyzes its bound ATP, resulting in the formation of a stable complex. GrpE releases ADP from DnaK; ATP binding to DnaK triggers the release of the substrate protein, thus completing the reaction cycle. Several rounds of ATP-dependent interactions between DnaJ, DnaK and GrpE are required for fully efficient folding.</text>
</comment>
<dbReference type="InterPro" id="IPR013805">
    <property type="entry name" value="GrpE_CC"/>
</dbReference>
<keyword evidence="2 3" id="KW-0143">Chaperone</keyword>
<evidence type="ECO:0000256" key="2">
    <source>
        <dbReference type="ARBA" id="ARBA00023186"/>
    </source>
</evidence>
<dbReference type="GO" id="GO:0051082">
    <property type="term" value="F:unfolded protein binding"/>
    <property type="evidence" value="ECO:0007669"/>
    <property type="project" value="TreeGrafter"/>
</dbReference>
<keyword evidence="7" id="KW-1185">Reference proteome</keyword>
<dbReference type="SUPFAM" id="SSF58014">
    <property type="entry name" value="Coiled-coil domain of nucleotide exchange factor GrpE"/>
    <property type="match status" value="1"/>
</dbReference>
<dbReference type="InterPro" id="IPR009012">
    <property type="entry name" value="GrpE_head"/>
</dbReference>
<evidence type="ECO:0000256" key="5">
    <source>
        <dbReference type="SAM" id="MobiDB-lite"/>
    </source>
</evidence>
<comment type="subcellular location">
    <subcellularLocation>
        <location evidence="3">Cytoplasm</location>
    </subcellularLocation>
</comment>
<evidence type="ECO:0000256" key="3">
    <source>
        <dbReference type="HAMAP-Rule" id="MF_01151"/>
    </source>
</evidence>
<dbReference type="HAMAP" id="MF_01151">
    <property type="entry name" value="GrpE"/>
    <property type="match status" value="1"/>
</dbReference>
<dbReference type="SUPFAM" id="SSF51064">
    <property type="entry name" value="Head domain of nucleotide exchange factor GrpE"/>
    <property type="match status" value="1"/>
</dbReference>
<gene>
    <name evidence="3" type="primary">grpE</name>
    <name evidence="6" type="ORF">NH26_11275</name>
</gene>
<comment type="subunit">
    <text evidence="3">Homodimer.</text>
</comment>
<keyword evidence="3" id="KW-0963">Cytoplasm</keyword>
<dbReference type="Proteomes" id="UP000179797">
    <property type="component" value="Unassembled WGS sequence"/>
</dbReference>
<sequence>MAENKGQENIENKEEHVTEESQETTKDTASENTTEETKEESTKEATQELSEVDKLSQELAEMKDKYLRLYSEFDNFRRRTSQEKLTLQKTGSEKVMNAIIPTIDDFERAIANTKSENEEVKQVLDGVVMIKDKMLKTLEGQGLKQMEDATGKDLNTDYHDAITQIPAPTEEFKDKIVDVVENGYILNDKVIRFAKVVVGQ</sequence>
<dbReference type="PANTHER" id="PTHR21237">
    <property type="entry name" value="GRPE PROTEIN"/>
    <property type="match status" value="1"/>
</dbReference>
<dbReference type="CDD" id="cd00446">
    <property type="entry name" value="GrpE"/>
    <property type="match status" value="1"/>
</dbReference>
<dbReference type="GO" id="GO:0042803">
    <property type="term" value="F:protein homodimerization activity"/>
    <property type="evidence" value="ECO:0007669"/>
    <property type="project" value="InterPro"/>
</dbReference>
<evidence type="ECO:0000256" key="1">
    <source>
        <dbReference type="ARBA" id="ARBA00009054"/>
    </source>
</evidence>
<dbReference type="Gene3D" id="3.90.20.20">
    <property type="match status" value="1"/>
</dbReference>
<comment type="caution">
    <text evidence="6">The sequence shown here is derived from an EMBL/GenBank/DDBJ whole genome shotgun (WGS) entry which is preliminary data.</text>
</comment>
<organism evidence="6 7">
    <name type="scientific">Flammeovirga pacifica</name>
    <dbReference type="NCBI Taxonomy" id="915059"/>
    <lineage>
        <taxon>Bacteria</taxon>
        <taxon>Pseudomonadati</taxon>
        <taxon>Bacteroidota</taxon>
        <taxon>Cytophagia</taxon>
        <taxon>Cytophagales</taxon>
        <taxon>Flammeovirgaceae</taxon>
        <taxon>Flammeovirga</taxon>
    </lineage>
</organism>
<dbReference type="PRINTS" id="PR00773">
    <property type="entry name" value="GRPEPROTEIN"/>
</dbReference>
<protein>
    <recommendedName>
        <fullName evidence="3">Protein GrpE</fullName>
    </recommendedName>
    <alternativeName>
        <fullName evidence="3">HSP-70 cofactor</fullName>
    </alternativeName>
</protein>
<dbReference type="EMBL" id="JRYR02000001">
    <property type="protein sequence ID" value="OHX68538.1"/>
    <property type="molecule type" value="Genomic_DNA"/>
</dbReference>
<dbReference type="AlphaFoldDB" id="A0A1S1Z5G3"/>
<dbReference type="STRING" id="915059.NH26_11275"/>
<name>A0A1S1Z5G3_FLAPC</name>
<evidence type="ECO:0000313" key="7">
    <source>
        <dbReference type="Proteomes" id="UP000179797"/>
    </source>
</evidence>
<comment type="similarity">
    <text evidence="1 3 4">Belongs to the GrpE family.</text>
</comment>
<dbReference type="GO" id="GO:0005737">
    <property type="term" value="C:cytoplasm"/>
    <property type="evidence" value="ECO:0007669"/>
    <property type="project" value="UniProtKB-SubCell"/>
</dbReference>
<evidence type="ECO:0000256" key="4">
    <source>
        <dbReference type="RuleBase" id="RU004478"/>
    </source>
</evidence>
<feature type="region of interest" description="Disordered" evidence="5">
    <location>
        <begin position="1"/>
        <end position="53"/>
    </location>
</feature>
<reference evidence="6 7" key="1">
    <citation type="journal article" date="2012" name="Int. J. Syst. Evol. Microbiol.">
        <title>Flammeovirga pacifica sp. nov., isolated from deep-sea sediment.</title>
        <authorList>
            <person name="Xu H."/>
            <person name="Fu Y."/>
            <person name="Yang N."/>
            <person name="Ding Z."/>
            <person name="Lai Q."/>
            <person name="Zeng R."/>
        </authorList>
    </citation>
    <scope>NUCLEOTIDE SEQUENCE [LARGE SCALE GENOMIC DNA]</scope>
    <source>
        <strain evidence="7">DSM 24597 / LMG 26175 / WPAGA1</strain>
    </source>
</reference>
<dbReference type="PANTHER" id="PTHR21237:SF23">
    <property type="entry name" value="GRPE PROTEIN HOMOLOG, MITOCHONDRIAL"/>
    <property type="match status" value="1"/>
</dbReference>
<dbReference type="InterPro" id="IPR000740">
    <property type="entry name" value="GrpE"/>
</dbReference>
<dbReference type="GO" id="GO:0006457">
    <property type="term" value="P:protein folding"/>
    <property type="evidence" value="ECO:0007669"/>
    <property type="project" value="InterPro"/>
</dbReference>
<proteinExistence type="inferred from homology"/>
<dbReference type="Gene3D" id="2.30.22.10">
    <property type="entry name" value="Head domain of nucleotide exchange factor GrpE"/>
    <property type="match status" value="1"/>
</dbReference>
<dbReference type="GO" id="GO:0000774">
    <property type="term" value="F:adenyl-nucleotide exchange factor activity"/>
    <property type="evidence" value="ECO:0007669"/>
    <property type="project" value="InterPro"/>
</dbReference>
<keyword evidence="3" id="KW-0346">Stress response</keyword>
<dbReference type="GO" id="GO:0051087">
    <property type="term" value="F:protein-folding chaperone binding"/>
    <property type="evidence" value="ECO:0007669"/>
    <property type="project" value="InterPro"/>
</dbReference>
<accession>A0A1S1Z5G3</accession>
<evidence type="ECO:0000313" key="6">
    <source>
        <dbReference type="EMBL" id="OHX68538.1"/>
    </source>
</evidence>
<dbReference type="Pfam" id="PF01025">
    <property type="entry name" value="GrpE"/>
    <property type="match status" value="1"/>
</dbReference>